<name>A0A543F7J0_9NOCA</name>
<dbReference type="InterPro" id="IPR027383">
    <property type="entry name" value="Znf_put"/>
</dbReference>
<comment type="caution">
    <text evidence="5">The sequence shown here is derived from an EMBL/GenBank/DDBJ whole genome shotgun (WGS) entry which is preliminary data.</text>
</comment>
<reference evidence="5 6" key="1">
    <citation type="submission" date="2019-06" db="EMBL/GenBank/DDBJ databases">
        <title>Sequencing the genomes of 1000 actinobacteria strains.</title>
        <authorList>
            <person name="Klenk H.-P."/>
        </authorList>
    </citation>
    <scope>NUCLEOTIDE SEQUENCE [LARGE SCALE GENOMIC DNA]</scope>
    <source>
        <strain evidence="5 6">DSM 103495</strain>
    </source>
</reference>
<keyword evidence="2" id="KW-0804">Transcription</keyword>
<keyword evidence="3" id="KW-0472">Membrane</keyword>
<gene>
    <name evidence="5" type="ORF">FB390_1393</name>
</gene>
<dbReference type="InterPro" id="IPR041916">
    <property type="entry name" value="Anti_sigma_zinc_sf"/>
</dbReference>
<keyword evidence="6" id="KW-1185">Reference proteome</keyword>
<organism evidence="5 6">
    <name type="scientific">Nocardia bhagyanarayanae</name>
    <dbReference type="NCBI Taxonomy" id="1215925"/>
    <lineage>
        <taxon>Bacteria</taxon>
        <taxon>Bacillati</taxon>
        <taxon>Actinomycetota</taxon>
        <taxon>Actinomycetes</taxon>
        <taxon>Mycobacteriales</taxon>
        <taxon>Nocardiaceae</taxon>
        <taxon>Nocardia</taxon>
    </lineage>
</organism>
<dbReference type="Proteomes" id="UP000316331">
    <property type="component" value="Unassembled WGS sequence"/>
</dbReference>
<dbReference type="OrthoDB" id="5242431at2"/>
<dbReference type="Gene3D" id="1.10.10.1320">
    <property type="entry name" value="Anti-sigma factor, zinc-finger domain"/>
    <property type="match status" value="1"/>
</dbReference>
<feature type="transmembrane region" description="Helical" evidence="3">
    <location>
        <begin position="98"/>
        <end position="119"/>
    </location>
</feature>
<evidence type="ECO:0000256" key="2">
    <source>
        <dbReference type="ARBA" id="ARBA00023163"/>
    </source>
</evidence>
<evidence type="ECO:0000313" key="5">
    <source>
        <dbReference type="EMBL" id="TQM29781.1"/>
    </source>
</evidence>
<evidence type="ECO:0000313" key="6">
    <source>
        <dbReference type="Proteomes" id="UP000316331"/>
    </source>
</evidence>
<sequence>MMDIADDYTTWDAPYVLGSLTGSERREYEEHLARCEDCRASVAELAGLPGMLALVPTETALGMIGTADGTAPEAQPQVPDLLPRLAAAEQRRRRRGRWAAFGGAVAAAAAAVVIAIPVLNNTTTGTEAPVTEQVIAERSMSPLEPTPISASFKLMADGDRARVVMSCTYGPSDLRYTYKYTLLVTGSDGRQMELDQWPAGPGTVLTVDRTIDMAPDQVQKVEIKSSATNKVILTGTV</sequence>
<dbReference type="EMBL" id="VFPG01000001">
    <property type="protein sequence ID" value="TQM29781.1"/>
    <property type="molecule type" value="Genomic_DNA"/>
</dbReference>
<evidence type="ECO:0000256" key="1">
    <source>
        <dbReference type="ARBA" id="ARBA00023015"/>
    </source>
</evidence>
<keyword evidence="3" id="KW-1133">Transmembrane helix</keyword>
<feature type="domain" description="Putative zinc-finger" evidence="4">
    <location>
        <begin position="15"/>
        <end position="39"/>
    </location>
</feature>
<keyword evidence="3" id="KW-0812">Transmembrane</keyword>
<protein>
    <submittedName>
        <fullName evidence="5">Putative zinc finger protein</fullName>
    </submittedName>
</protein>
<dbReference type="Pfam" id="PF13490">
    <property type="entry name" value="zf-HC2"/>
    <property type="match status" value="1"/>
</dbReference>
<dbReference type="AlphaFoldDB" id="A0A543F7J0"/>
<evidence type="ECO:0000256" key="3">
    <source>
        <dbReference type="SAM" id="Phobius"/>
    </source>
</evidence>
<keyword evidence="1" id="KW-0805">Transcription regulation</keyword>
<dbReference type="RefSeq" id="WP_141808183.1">
    <property type="nucleotide sequence ID" value="NZ_VFPG01000001.1"/>
</dbReference>
<accession>A0A543F7J0</accession>
<proteinExistence type="predicted"/>
<evidence type="ECO:0000259" key="4">
    <source>
        <dbReference type="Pfam" id="PF13490"/>
    </source>
</evidence>